<evidence type="ECO:0000259" key="3">
    <source>
        <dbReference type="Pfam" id="PF13458"/>
    </source>
</evidence>
<dbReference type="Proteomes" id="UP001165124">
    <property type="component" value="Unassembled WGS sequence"/>
</dbReference>
<dbReference type="Pfam" id="PF13458">
    <property type="entry name" value="Peripla_BP_6"/>
    <property type="match status" value="1"/>
</dbReference>
<evidence type="ECO:0000256" key="2">
    <source>
        <dbReference type="ARBA" id="ARBA00022729"/>
    </source>
</evidence>
<keyword evidence="5" id="KW-1185">Reference proteome</keyword>
<dbReference type="AlphaFoldDB" id="A0A9W6PYG9"/>
<dbReference type="RefSeq" id="WP_083951753.1">
    <property type="nucleotide sequence ID" value="NZ_BSRZ01000016.1"/>
</dbReference>
<evidence type="ECO:0000313" key="5">
    <source>
        <dbReference type="Proteomes" id="UP001165124"/>
    </source>
</evidence>
<dbReference type="EMBL" id="BSRZ01000016">
    <property type="protein sequence ID" value="GLW66719.1"/>
    <property type="molecule type" value="Genomic_DNA"/>
</dbReference>
<dbReference type="InterPro" id="IPR028082">
    <property type="entry name" value="Peripla_BP_I"/>
</dbReference>
<dbReference type="InterPro" id="IPR028081">
    <property type="entry name" value="Leu-bd"/>
</dbReference>
<accession>A0A9W6PYG9</accession>
<comment type="similarity">
    <text evidence="1">Belongs to the leucine-binding protein family.</text>
</comment>
<reference evidence="4" key="1">
    <citation type="submission" date="2023-02" db="EMBL/GenBank/DDBJ databases">
        <title>Actinomadura rubrobrunea NBRC 14622.</title>
        <authorList>
            <person name="Ichikawa N."/>
            <person name="Sato H."/>
            <person name="Tonouchi N."/>
        </authorList>
    </citation>
    <scope>NUCLEOTIDE SEQUENCE</scope>
    <source>
        <strain evidence="4">NBRC 14622</strain>
    </source>
</reference>
<dbReference type="SUPFAM" id="SSF53822">
    <property type="entry name" value="Periplasmic binding protein-like I"/>
    <property type="match status" value="1"/>
</dbReference>
<evidence type="ECO:0000256" key="1">
    <source>
        <dbReference type="ARBA" id="ARBA00010062"/>
    </source>
</evidence>
<sequence length="428" mass="45769">MVISPRAAASGGPARVRRCVVPSLALAAAGALLAGCGGGPAGGGGKISDGKVVLAVLNDQSGVYADVSGRGGVEAVRMAVADYKAKYGDKAVADTIEVIAADHQNKPDVANSKAQELYDRRKADVILDVPTSSAALAVANVAKNKKKVFIDIGAATTELTGKSCNKYTFHYGYNSYMLAHGTGTALTKDGAKNWYVVYPDYAFGQDMQKTFTAAVRNAGGNVVKSDPAPFPNDNFSTFLLKAPGLDPKPQVLGTMQAGGDLVNLVKQYNEYKLRDKGVGLAVGLMFITDIHSLGPDALSETRFTDFWYWNMDATNRAWADKYQAKTGKRPTAVQAGDYSAALQYLEAVQRAGTDKSDDVVKQLEGAKVNDVFARNGTIRAEDHLLTHDVYLAQVKAFKDVKEPWDYEKILKTIPAAEAFQPVDPACKL</sequence>
<keyword evidence="2" id="KW-0732">Signal</keyword>
<dbReference type="CDD" id="cd06327">
    <property type="entry name" value="PBP1_SBP-like"/>
    <property type="match status" value="1"/>
</dbReference>
<organism evidence="4 5">
    <name type="scientific">Actinomadura rubrobrunea</name>
    <dbReference type="NCBI Taxonomy" id="115335"/>
    <lineage>
        <taxon>Bacteria</taxon>
        <taxon>Bacillati</taxon>
        <taxon>Actinomycetota</taxon>
        <taxon>Actinomycetes</taxon>
        <taxon>Streptosporangiales</taxon>
        <taxon>Thermomonosporaceae</taxon>
        <taxon>Actinomadura</taxon>
    </lineage>
</organism>
<dbReference type="PANTHER" id="PTHR30483">
    <property type="entry name" value="LEUCINE-SPECIFIC-BINDING PROTEIN"/>
    <property type="match status" value="1"/>
</dbReference>
<dbReference type="Gene3D" id="3.40.50.2300">
    <property type="match status" value="2"/>
</dbReference>
<dbReference type="PANTHER" id="PTHR30483:SF6">
    <property type="entry name" value="PERIPLASMIC BINDING PROTEIN OF ABC TRANSPORTER FOR NATURAL AMINO ACIDS"/>
    <property type="match status" value="1"/>
</dbReference>
<proteinExistence type="inferred from homology"/>
<dbReference type="InterPro" id="IPR051010">
    <property type="entry name" value="BCAA_transport"/>
</dbReference>
<comment type="caution">
    <text evidence="4">The sequence shown here is derived from an EMBL/GenBank/DDBJ whole genome shotgun (WGS) entry which is preliminary data.</text>
</comment>
<gene>
    <name evidence="4" type="ORF">Arub01_49630</name>
</gene>
<feature type="domain" description="Leucine-binding protein" evidence="3">
    <location>
        <begin position="52"/>
        <end position="395"/>
    </location>
</feature>
<name>A0A9W6PYG9_9ACTN</name>
<protein>
    <submittedName>
        <fullName evidence="4">ABC transporter permease</fullName>
    </submittedName>
</protein>
<evidence type="ECO:0000313" key="4">
    <source>
        <dbReference type="EMBL" id="GLW66719.1"/>
    </source>
</evidence>